<evidence type="ECO:0000313" key="6">
    <source>
        <dbReference type="Proteomes" id="UP001501600"/>
    </source>
</evidence>
<sequence length="313" mass="34075">MLEVIKPGLQTTVQDHGRSGQAHLGFAQSGAADLLAASVANRLLLQPDDTPLLECTLVGPTLTFHCDTVIALVGAPMAPLLDGQPLQQGQPIAVFRGQRLDLGRARRGCRTYLAVKGGLQVPPVLGSCATQLNVGIGGWKGRALQAGDRLPIQRHHLPHPQDSFTRLGGITPEPALIAVIPGPHYREHQHRALFRRQWRLSAHSDRMGARLEGEPLPEAKAEILTEPVQRGTIQLPPSGQPIALMADSQPTGGYPKIAQIARADWSVLAQLAPGQTLRFIQCDWEQARMMQAEQRARLARLSISAKRFWREGS</sequence>
<keyword evidence="1" id="KW-0547">Nucleotide-binding</keyword>
<dbReference type="RefSeq" id="WP_345316040.1">
    <property type="nucleotide sequence ID" value="NZ_BAABLF010000006.1"/>
</dbReference>
<evidence type="ECO:0000259" key="4">
    <source>
        <dbReference type="SMART" id="SM00797"/>
    </source>
</evidence>
<dbReference type="InterPro" id="IPR052708">
    <property type="entry name" value="PxpC"/>
</dbReference>
<reference evidence="6" key="1">
    <citation type="journal article" date="2019" name="Int. J. Syst. Evol. Microbiol.">
        <title>The Global Catalogue of Microorganisms (GCM) 10K type strain sequencing project: providing services to taxonomists for standard genome sequencing and annotation.</title>
        <authorList>
            <consortium name="The Broad Institute Genomics Platform"/>
            <consortium name="The Broad Institute Genome Sequencing Center for Infectious Disease"/>
            <person name="Wu L."/>
            <person name="Ma J."/>
        </authorList>
    </citation>
    <scope>NUCLEOTIDE SEQUENCE [LARGE SCALE GENOMIC DNA]</scope>
    <source>
        <strain evidence="6">JCM 18720</strain>
    </source>
</reference>
<dbReference type="InterPro" id="IPR003778">
    <property type="entry name" value="CT_A_B"/>
</dbReference>
<feature type="domain" description="Carboxyltransferase" evidence="4">
    <location>
        <begin position="23"/>
        <end position="297"/>
    </location>
</feature>
<evidence type="ECO:0000256" key="1">
    <source>
        <dbReference type="ARBA" id="ARBA00022741"/>
    </source>
</evidence>
<dbReference type="SMART" id="SM00797">
    <property type="entry name" value="AHS2"/>
    <property type="match status" value="1"/>
</dbReference>
<dbReference type="PANTHER" id="PTHR43309:SF3">
    <property type="entry name" value="5-OXOPROLINASE SUBUNIT C"/>
    <property type="match status" value="1"/>
</dbReference>
<evidence type="ECO:0000256" key="3">
    <source>
        <dbReference type="ARBA" id="ARBA00022840"/>
    </source>
</evidence>
<keyword evidence="6" id="KW-1185">Reference proteome</keyword>
<dbReference type="PANTHER" id="PTHR43309">
    <property type="entry name" value="5-OXOPROLINASE SUBUNIT C"/>
    <property type="match status" value="1"/>
</dbReference>
<keyword evidence="3" id="KW-0067">ATP-binding</keyword>
<evidence type="ECO:0000256" key="2">
    <source>
        <dbReference type="ARBA" id="ARBA00022801"/>
    </source>
</evidence>
<proteinExistence type="predicted"/>
<evidence type="ECO:0000313" key="5">
    <source>
        <dbReference type="EMBL" id="GAA5189186.1"/>
    </source>
</evidence>
<dbReference type="Pfam" id="PF02626">
    <property type="entry name" value="CT_A_B"/>
    <property type="match status" value="1"/>
</dbReference>
<dbReference type="Proteomes" id="UP001501600">
    <property type="component" value="Unassembled WGS sequence"/>
</dbReference>
<keyword evidence="2" id="KW-0378">Hydrolase</keyword>
<dbReference type="EMBL" id="BAABLF010000006">
    <property type="protein sequence ID" value="GAA5189186.1"/>
    <property type="molecule type" value="Genomic_DNA"/>
</dbReference>
<name>A0ABP9RZX9_9GAMM</name>
<accession>A0ABP9RZX9</accession>
<dbReference type="SUPFAM" id="SSF50891">
    <property type="entry name" value="Cyclophilin-like"/>
    <property type="match status" value="1"/>
</dbReference>
<gene>
    <name evidence="5" type="ORF">GCM10025772_10960</name>
</gene>
<organism evidence="5 6">
    <name type="scientific">Ferrimonas gelatinilytica</name>
    <dbReference type="NCBI Taxonomy" id="1255257"/>
    <lineage>
        <taxon>Bacteria</taxon>
        <taxon>Pseudomonadati</taxon>
        <taxon>Pseudomonadota</taxon>
        <taxon>Gammaproteobacteria</taxon>
        <taxon>Alteromonadales</taxon>
        <taxon>Ferrimonadaceae</taxon>
        <taxon>Ferrimonas</taxon>
    </lineage>
</organism>
<comment type="caution">
    <text evidence="5">The sequence shown here is derived from an EMBL/GenBank/DDBJ whole genome shotgun (WGS) entry which is preliminary data.</text>
</comment>
<dbReference type="NCBIfam" id="TIGR00724">
    <property type="entry name" value="urea_amlyse_rel"/>
    <property type="match status" value="1"/>
</dbReference>
<protein>
    <submittedName>
        <fullName evidence="5">Biotin-dependent carboxyltransferase family protein</fullName>
    </submittedName>
</protein>
<dbReference type="Gene3D" id="2.40.100.10">
    <property type="entry name" value="Cyclophilin-like"/>
    <property type="match status" value="1"/>
</dbReference>
<dbReference type="InterPro" id="IPR029000">
    <property type="entry name" value="Cyclophilin-like_dom_sf"/>
</dbReference>